<dbReference type="InterPro" id="IPR002901">
    <property type="entry name" value="MGlyc_endo_b_GlcNAc-like_dom"/>
</dbReference>
<dbReference type="Pfam" id="PF01832">
    <property type="entry name" value="Glucosaminidase"/>
    <property type="match status" value="1"/>
</dbReference>
<accession>A0A3E2NUU2</accession>
<dbReference type="EMBL" id="QWDE01000001">
    <property type="protein sequence ID" value="RFZ84765.1"/>
    <property type="molecule type" value="Genomic_DNA"/>
</dbReference>
<evidence type="ECO:0000256" key="1">
    <source>
        <dbReference type="ARBA" id="ARBA00022801"/>
    </source>
</evidence>
<name>A0A3E2NUU2_9SPHI</name>
<dbReference type="Proteomes" id="UP000260823">
    <property type="component" value="Unassembled WGS sequence"/>
</dbReference>
<comment type="caution">
    <text evidence="3">The sequence shown here is derived from an EMBL/GenBank/DDBJ whole genome shotgun (WGS) entry which is preliminary data.</text>
</comment>
<dbReference type="AlphaFoldDB" id="A0A3E2NUU2"/>
<evidence type="ECO:0000313" key="4">
    <source>
        <dbReference type="Proteomes" id="UP000260823"/>
    </source>
</evidence>
<keyword evidence="1" id="KW-0378">Hydrolase</keyword>
<dbReference type="Gene3D" id="1.10.530.10">
    <property type="match status" value="1"/>
</dbReference>
<protein>
    <recommendedName>
        <fullName evidence="2">Mannosyl-glycoprotein endo-beta-N-acetylglucosamidase-like domain-containing protein</fullName>
    </recommendedName>
</protein>
<organism evidence="3 4">
    <name type="scientific">Mucilaginibacter terrenus</name>
    <dbReference type="NCBI Taxonomy" id="2482727"/>
    <lineage>
        <taxon>Bacteria</taxon>
        <taxon>Pseudomonadati</taxon>
        <taxon>Bacteroidota</taxon>
        <taxon>Sphingobacteriia</taxon>
        <taxon>Sphingobacteriales</taxon>
        <taxon>Sphingobacteriaceae</taxon>
        <taxon>Mucilaginibacter</taxon>
    </lineage>
</organism>
<dbReference type="PANTHER" id="PTHR33308">
    <property type="entry name" value="PEPTIDOGLYCAN HYDROLASE FLGJ"/>
    <property type="match status" value="1"/>
</dbReference>
<dbReference type="PANTHER" id="PTHR33308:SF9">
    <property type="entry name" value="PEPTIDOGLYCAN HYDROLASE FLGJ"/>
    <property type="match status" value="1"/>
</dbReference>
<dbReference type="InterPro" id="IPR051056">
    <property type="entry name" value="Glycosyl_Hydrolase_73"/>
</dbReference>
<reference evidence="3 4" key="1">
    <citation type="submission" date="2018-08" db="EMBL/GenBank/DDBJ databases">
        <title>Mucilaginibacter terrae sp. nov., isolated from manganese diggings.</title>
        <authorList>
            <person name="Huang Y."/>
            <person name="Zhou Z."/>
        </authorList>
    </citation>
    <scope>NUCLEOTIDE SEQUENCE [LARGE SCALE GENOMIC DNA]</scope>
    <source>
        <strain evidence="3 4">ZH6</strain>
    </source>
</reference>
<keyword evidence="4" id="KW-1185">Reference proteome</keyword>
<dbReference type="OrthoDB" id="977752at2"/>
<evidence type="ECO:0000313" key="3">
    <source>
        <dbReference type="EMBL" id="RFZ84765.1"/>
    </source>
</evidence>
<gene>
    <name evidence="3" type="ORF">DYU05_03935</name>
</gene>
<dbReference type="SMART" id="SM00047">
    <property type="entry name" value="LYZ2"/>
    <property type="match status" value="1"/>
</dbReference>
<dbReference type="GO" id="GO:0004040">
    <property type="term" value="F:amidase activity"/>
    <property type="evidence" value="ECO:0007669"/>
    <property type="project" value="InterPro"/>
</dbReference>
<evidence type="ECO:0000259" key="2">
    <source>
        <dbReference type="SMART" id="SM00047"/>
    </source>
</evidence>
<proteinExistence type="predicted"/>
<feature type="domain" description="Mannosyl-glycoprotein endo-beta-N-acetylglucosamidase-like" evidence="2">
    <location>
        <begin position="3"/>
        <end position="143"/>
    </location>
</feature>
<sequence>MSAIAKTFAEQIAPDVVTACVNTGVFPSVVIAQAIQESAAGQSKQARFFNNLFGHSATKSTGKQTVKGGRFWRFYDSVSEAIQSHINLLKRPLYRLKGVTSAKSPYEQVLAIQKTGYNAGPDRDVYAKKLAAIIKAYNLERYDREMQRIEQEKNTNGLAYAAQPGITLALQNLFG</sequence>
<dbReference type="RefSeq" id="WP_117381667.1">
    <property type="nucleotide sequence ID" value="NZ_QWDE01000001.1"/>
</dbReference>